<dbReference type="AlphaFoldDB" id="A0A3N0IVP5"/>
<reference evidence="2" key="3">
    <citation type="journal article" date="2019" name="Microbiol. Resour. Announc.">
        <title>Draft Genome Sequences of Type Strains of Gordonibacter faecihominis, Paraeggerthella hongkongensis, Parvibacter caecicola,Slackia equolifaciens, Slackia faecicanis, and Slackia isoflavoniconvertens.</title>
        <authorList>
            <person name="Danylec N."/>
            <person name="Stoll D.A."/>
            <person name="Dotsch A."/>
            <person name="Huch M."/>
        </authorList>
    </citation>
    <scope>NUCLEOTIDE SEQUENCE</scope>
    <source>
        <strain evidence="2">DSM 16107</strain>
    </source>
</reference>
<protein>
    <submittedName>
        <fullName evidence="2">Uncharacterized protein</fullName>
    </submittedName>
</protein>
<keyword evidence="3" id="KW-1185">Reference proteome</keyword>
<comment type="caution">
    <text evidence="2">The sequence shown here is derived from an EMBL/GenBank/DDBJ whole genome shotgun (WGS) entry which is preliminary data.</text>
</comment>
<evidence type="ECO:0000313" key="1">
    <source>
        <dbReference type="EMBL" id="RDB67510.1"/>
    </source>
</evidence>
<dbReference type="Proteomes" id="UP000253817">
    <property type="component" value="Unassembled WGS sequence"/>
</dbReference>
<dbReference type="Proteomes" id="UP000270112">
    <property type="component" value="Unassembled WGS sequence"/>
</dbReference>
<dbReference type="EMBL" id="QICC01000066">
    <property type="protein sequence ID" value="RNM40746.1"/>
    <property type="molecule type" value="Genomic_DNA"/>
</dbReference>
<evidence type="ECO:0000313" key="2">
    <source>
        <dbReference type="EMBL" id="RNM40746.1"/>
    </source>
</evidence>
<organism evidence="2 4">
    <name type="scientific">Eggerthella sinensis</name>
    <dbReference type="NCBI Taxonomy" id="242230"/>
    <lineage>
        <taxon>Bacteria</taxon>
        <taxon>Bacillati</taxon>
        <taxon>Actinomycetota</taxon>
        <taxon>Coriobacteriia</taxon>
        <taxon>Eggerthellales</taxon>
        <taxon>Eggerthellaceae</taxon>
        <taxon>Eggerthella</taxon>
    </lineage>
</organism>
<evidence type="ECO:0000313" key="4">
    <source>
        <dbReference type="Proteomes" id="UP000270112"/>
    </source>
</evidence>
<name>A0A3N0IVP5_9ACTN</name>
<dbReference type="OrthoDB" id="3210612at2"/>
<dbReference type="Pfam" id="PF18937">
    <property type="entry name" value="DUF5685"/>
    <property type="match status" value="1"/>
</dbReference>
<proteinExistence type="predicted"/>
<gene>
    <name evidence="1" type="ORF">C1876_13080</name>
    <name evidence="2" type="ORF">DMP09_13055</name>
</gene>
<accession>A0A3N0IVP5</accession>
<dbReference type="InterPro" id="IPR043740">
    <property type="entry name" value="DUF5685"/>
</dbReference>
<reference evidence="1 3" key="1">
    <citation type="journal article" date="2018" name="Elife">
        <title>Discovery and characterization of a prevalent human gut bacterial enzyme sufficient for the inactivation of a family of plant toxins.</title>
        <authorList>
            <person name="Koppel N."/>
            <person name="Bisanz J.E."/>
            <person name="Pandelia M.E."/>
            <person name="Turnbaugh P.J."/>
            <person name="Balskus E.P."/>
        </authorList>
    </citation>
    <scope>NUCLEOTIDE SEQUENCE [LARGE SCALE GENOMIC DNA]</scope>
    <source>
        <strain evidence="1 3">DSM 16107</strain>
    </source>
</reference>
<dbReference type="RefSeq" id="WP_114547166.1">
    <property type="nucleotide sequence ID" value="NZ_CALJMG010000020.1"/>
</dbReference>
<reference evidence="4" key="2">
    <citation type="submission" date="2018-05" db="EMBL/GenBank/DDBJ databases">
        <title>Genome Sequencing of selected type strains of the family Eggerthellaceae.</title>
        <authorList>
            <person name="Danylec N."/>
            <person name="Stoll D.A."/>
            <person name="Doetsch A."/>
            <person name="Huch M."/>
        </authorList>
    </citation>
    <scope>NUCLEOTIDE SEQUENCE [LARGE SCALE GENOMIC DNA]</scope>
    <source>
        <strain evidence="4">DSM 16107</strain>
    </source>
</reference>
<sequence>MFGYIIPSLADLNEAEQLRYHEAYCGLCRALGDRCGQRCRLALTYDLTFLAVLLGSLYEPEETRGEGRCVPHPVKAHGFVRTSCTDFAADVTVALMYYKALDDWHDDRSVRGRAFATALAGPYDAVKERNPRICAAMEAGMADIGKLEERGETAPDEAANRFGVIMGELFVYDPADFWADDLRRLGARLGKFIYVMDAAMDYEDDAASGSYNPLVAMNASPEAVRESLELLAASVAEAFEKLPLERDLHLLRSVVYAGVWQQYNTKENDKEKRRG</sequence>
<dbReference type="EMBL" id="PPTT01000025">
    <property type="protein sequence ID" value="RDB67510.1"/>
    <property type="molecule type" value="Genomic_DNA"/>
</dbReference>
<evidence type="ECO:0000313" key="3">
    <source>
        <dbReference type="Proteomes" id="UP000253817"/>
    </source>
</evidence>